<feature type="region of interest" description="Disordered" evidence="1">
    <location>
        <begin position="1"/>
        <end position="28"/>
    </location>
</feature>
<dbReference type="Proteomes" id="UP000464404">
    <property type="component" value="Segment"/>
</dbReference>
<proteinExistence type="predicted"/>
<dbReference type="RefSeq" id="YP_009950038.1">
    <property type="nucleotide sequence ID" value="NC_051586.1"/>
</dbReference>
<gene>
    <name evidence="2" type="primary">88</name>
    <name evidence="2" type="ORF">PBI_IMVUBU_88</name>
</gene>
<evidence type="ECO:0000256" key="1">
    <source>
        <dbReference type="SAM" id="MobiDB-lite"/>
    </source>
</evidence>
<accession>A0A6B9LDR6</accession>
<dbReference type="EMBL" id="MN813693">
    <property type="protein sequence ID" value="QHB37828.1"/>
    <property type="molecule type" value="Genomic_DNA"/>
</dbReference>
<sequence length="92" mass="10257">MTHQPEWVRIDGETWEDANQPDSDQFSGTSEEWLAVLAAEGIRPPQHRLGHPPYAPEVVIVDTGVLGSVYRISGETLAMRSRRTGEWQATGQ</sequence>
<name>A0A6B9LDR6_9CAUD</name>
<feature type="compositionally biased region" description="Basic and acidic residues" evidence="1">
    <location>
        <begin position="1"/>
        <end position="12"/>
    </location>
</feature>
<protein>
    <submittedName>
        <fullName evidence="2">Uncharacterized protein</fullName>
    </submittedName>
</protein>
<keyword evidence="3" id="KW-1185">Reference proteome</keyword>
<dbReference type="GeneID" id="60321447"/>
<reference evidence="2 3" key="1">
    <citation type="submission" date="2019-12" db="EMBL/GenBank/DDBJ databases">
        <authorList>
            <person name="Garlena R.A."/>
            <person name="Russell D.A."/>
            <person name="Pope W.H."/>
            <person name="Jacobs-Sera D."/>
            <person name="Hatfull G.F."/>
        </authorList>
    </citation>
    <scope>NUCLEOTIDE SEQUENCE [LARGE SCALE GENOMIC DNA]</scope>
</reference>
<evidence type="ECO:0000313" key="3">
    <source>
        <dbReference type="Proteomes" id="UP000464404"/>
    </source>
</evidence>
<evidence type="ECO:0000313" key="2">
    <source>
        <dbReference type="EMBL" id="QHB37828.1"/>
    </source>
</evidence>
<organism evidence="2 3">
    <name type="scientific">Mycobacterium phage Imvubu</name>
    <dbReference type="NCBI Taxonomy" id="2686233"/>
    <lineage>
        <taxon>Viruses</taxon>
        <taxon>Duplodnaviria</taxon>
        <taxon>Heunggongvirae</taxon>
        <taxon>Uroviricota</taxon>
        <taxon>Caudoviricetes</taxon>
        <taxon>Bclasvirinae</taxon>
        <taxon>Imvubuvirus</taxon>
        <taxon>Imvubuvirus imvubu</taxon>
    </lineage>
</organism>
<dbReference type="KEGG" id="vg:60321447"/>